<keyword evidence="7" id="KW-0677">Repeat</keyword>
<comment type="similarity">
    <text evidence="2">Belongs to the RLP family.</text>
</comment>
<evidence type="ECO:0000256" key="7">
    <source>
        <dbReference type="ARBA" id="ARBA00022737"/>
    </source>
</evidence>
<evidence type="ECO:0000256" key="8">
    <source>
        <dbReference type="ARBA" id="ARBA00022989"/>
    </source>
</evidence>
<reference evidence="11" key="1">
    <citation type="submission" date="2024-02" db="EMBL/GenBank/DDBJ databases">
        <authorList>
            <consortium name="ELIXIR-Norway"/>
            <consortium name="Elixir Norway"/>
        </authorList>
    </citation>
    <scope>NUCLEOTIDE SEQUENCE</scope>
</reference>
<keyword evidence="6" id="KW-0732">Signal</keyword>
<gene>
    <name evidence="11" type="ORF">CSSPTR1EN2_LOCUS11999</name>
</gene>
<dbReference type="Pfam" id="PF13855">
    <property type="entry name" value="LRR_8"/>
    <property type="match status" value="1"/>
</dbReference>
<keyword evidence="9" id="KW-0472">Membrane</keyword>
<protein>
    <recommendedName>
        <fullName evidence="13">Receptor-like protein kinase</fullName>
    </recommendedName>
</protein>
<keyword evidence="8" id="KW-1133">Transmembrane helix</keyword>
<evidence type="ECO:0000313" key="11">
    <source>
        <dbReference type="EMBL" id="CAK9213809.1"/>
    </source>
</evidence>
<dbReference type="SUPFAM" id="SSF52058">
    <property type="entry name" value="L domain-like"/>
    <property type="match status" value="1"/>
</dbReference>
<comment type="subcellular location">
    <subcellularLocation>
        <location evidence="1">Cell membrane</location>
    </subcellularLocation>
    <subcellularLocation>
        <location evidence="10">Endomembrane system</location>
        <topology evidence="10">Single-pass membrane protein</topology>
    </subcellularLocation>
</comment>
<evidence type="ECO:0000256" key="4">
    <source>
        <dbReference type="ARBA" id="ARBA00022614"/>
    </source>
</evidence>
<dbReference type="Proteomes" id="UP001497512">
    <property type="component" value="Chromosome 19"/>
</dbReference>
<feature type="non-terminal residue" evidence="11">
    <location>
        <position position="1"/>
    </location>
</feature>
<evidence type="ECO:0000256" key="3">
    <source>
        <dbReference type="ARBA" id="ARBA00022475"/>
    </source>
</evidence>
<dbReference type="Gene3D" id="3.80.10.10">
    <property type="entry name" value="Ribonuclease Inhibitor"/>
    <property type="match status" value="1"/>
</dbReference>
<evidence type="ECO:0000313" key="12">
    <source>
        <dbReference type="Proteomes" id="UP001497512"/>
    </source>
</evidence>
<name>A0ABP0U7F5_9BRYO</name>
<feature type="non-terminal residue" evidence="11">
    <location>
        <position position="71"/>
    </location>
</feature>
<evidence type="ECO:0000256" key="10">
    <source>
        <dbReference type="ARBA" id="ARBA00037847"/>
    </source>
</evidence>
<dbReference type="InterPro" id="IPR051502">
    <property type="entry name" value="RLP_Defense_Trigger"/>
</dbReference>
<keyword evidence="4" id="KW-0433">Leucine-rich repeat</keyword>
<dbReference type="PANTHER" id="PTHR48062:SF52">
    <property type="entry name" value="RECEPTOR-LIKE PROTEIN 8-RELATED"/>
    <property type="match status" value="1"/>
</dbReference>
<accession>A0ABP0U7F5</accession>
<evidence type="ECO:0000256" key="2">
    <source>
        <dbReference type="ARBA" id="ARBA00009592"/>
    </source>
</evidence>
<organism evidence="11 12">
    <name type="scientific">Sphagnum troendelagicum</name>
    <dbReference type="NCBI Taxonomy" id="128251"/>
    <lineage>
        <taxon>Eukaryota</taxon>
        <taxon>Viridiplantae</taxon>
        <taxon>Streptophyta</taxon>
        <taxon>Embryophyta</taxon>
        <taxon>Bryophyta</taxon>
        <taxon>Sphagnophytina</taxon>
        <taxon>Sphagnopsida</taxon>
        <taxon>Sphagnales</taxon>
        <taxon>Sphagnaceae</taxon>
        <taxon>Sphagnum</taxon>
    </lineage>
</organism>
<dbReference type="PANTHER" id="PTHR48062">
    <property type="entry name" value="RECEPTOR-LIKE PROTEIN 14"/>
    <property type="match status" value="1"/>
</dbReference>
<sequence length="71" mass="7809">DLSGNQFTGEFPIQFLNTETLQEFSIGSNQLQGTIQSNAFEKLTQLLTLDISNNNFIGPLPNFSSLSILNS</sequence>
<proteinExistence type="inferred from homology"/>
<dbReference type="InterPro" id="IPR001611">
    <property type="entry name" value="Leu-rich_rpt"/>
</dbReference>
<evidence type="ECO:0008006" key="13">
    <source>
        <dbReference type="Google" id="ProtNLM"/>
    </source>
</evidence>
<keyword evidence="12" id="KW-1185">Reference proteome</keyword>
<dbReference type="InterPro" id="IPR032675">
    <property type="entry name" value="LRR_dom_sf"/>
</dbReference>
<evidence type="ECO:0000256" key="5">
    <source>
        <dbReference type="ARBA" id="ARBA00022692"/>
    </source>
</evidence>
<evidence type="ECO:0000256" key="9">
    <source>
        <dbReference type="ARBA" id="ARBA00023136"/>
    </source>
</evidence>
<keyword evidence="3" id="KW-1003">Cell membrane</keyword>
<evidence type="ECO:0000256" key="1">
    <source>
        <dbReference type="ARBA" id="ARBA00004236"/>
    </source>
</evidence>
<dbReference type="EMBL" id="OZ019911">
    <property type="protein sequence ID" value="CAK9213809.1"/>
    <property type="molecule type" value="Genomic_DNA"/>
</dbReference>
<keyword evidence="5" id="KW-0812">Transmembrane</keyword>
<evidence type="ECO:0000256" key="6">
    <source>
        <dbReference type="ARBA" id="ARBA00022729"/>
    </source>
</evidence>